<dbReference type="KEGG" id="fit:Fi14EGH31_01720"/>
<dbReference type="RefSeq" id="WP_200765036.1">
    <property type="nucleotide sequence ID" value="NZ_AP024085.1"/>
</dbReference>
<evidence type="ECO:0000313" key="2">
    <source>
        <dbReference type="EMBL" id="BCL56460.1"/>
    </source>
</evidence>
<dbReference type="InterPro" id="IPR035391">
    <property type="entry name" value="Arylsulfotran_N"/>
</dbReference>
<sequence>MHKLKKLILLILSISIASLYLMFSNSTEIEASSNDNNSINYLKLKNKSTSLSTIYSEKYQTRIHNQINKQKKLNNYTFQHPLLIRNPYGTNTTAVYMYFKTTEELQASYTIHCNNYADFSQTLNSNTLSGYTTEHEYLLIGAIPNQTNTITVTLTNKQGKVVDTLSWSYNAPSLQGGDQYLTVECDDSNTSSLSNDLYTVLGNDVTEDSEEQAYMRLYDNYGIIRSEIPIVSYRSHRILFENNTMYFSISSTKIVGMEQTGYVSKIYDTGNYKLHHDYIFDSNNNILVLASEKEAKTSEDKIIMIEKDSGNITELVDLIDLLPDYYSTTSLPDSAEDLDWMHINSLSLIDKTSLIISSRETSTIIKLDNIYSNPTIDYMIGSDNFWQESGYDSLLLNKTNDFSMQAGQHSVTYVEDNSLPQSQYYLYLYNNNLAVSTTRPDYDWKSDSNYSNTYYNLKKGTSYYYKYLVDENNSTVELVSSIPVAYSGYVSSVQELDGNVIIDSGIAMSWSEYSQDGTLLKTFKTTGGKFVYRVFKYDYLDYWFQ</sequence>
<dbReference type="AlphaFoldDB" id="A0A7I8DYC7"/>
<dbReference type="GO" id="GO:0004062">
    <property type="term" value="F:aryl sulfotransferase activity"/>
    <property type="evidence" value="ECO:0007669"/>
    <property type="project" value="InterPro"/>
</dbReference>
<protein>
    <recommendedName>
        <fullName evidence="1">Arylsulfotransferase N-terminal domain-containing protein</fullName>
    </recommendedName>
</protein>
<dbReference type="InterPro" id="IPR010262">
    <property type="entry name" value="Arylsulfotransferase_bact"/>
</dbReference>
<dbReference type="EMBL" id="AP024085">
    <property type="protein sequence ID" value="BCL56460.1"/>
    <property type="molecule type" value="Genomic_DNA"/>
</dbReference>
<dbReference type="Gene3D" id="2.60.40.3100">
    <property type="entry name" value="Arylsulphate sulphotransferase monomer, N-terminal domain"/>
    <property type="match status" value="1"/>
</dbReference>
<dbReference type="Pfam" id="PF05935">
    <property type="entry name" value="Arylsulfotrans"/>
    <property type="match status" value="1"/>
</dbReference>
<evidence type="ECO:0000259" key="1">
    <source>
        <dbReference type="Pfam" id="PF17425"/>
    </source>
</evidence>
<gene>
    <name evidence="2" type="ORF">Fi14EGH31_01720</name>
</gene>
<dbReference type="GeneID" id="70578571"/>
<proteinExistence type="predicted"/>
<reference evidence="3" key="1">
    <citation type="submission" date="2020-09" db="EMBL/GenBank/DDBJ databases">
        <title>Complete genome sequencing of Faecalibacillus intestinalis strain 14EGH31.</title>
        <authorList>
            <person name="Sakamoto M."/>
            <person name="Murakami T."/>
            <person name="Mori H."/>
        </authorList>
    </citation>
    <scope>NUCLEOTIDE SEQUENCE [LARGE SCALE GENOMIC DNA]</scope>
    <source>
        <strain evidence="3">14EGH31</strain>
    </source>
</reference>
<evidence type="ECO:0000313" key="3">
    <source>
        <dbReference type="Proteomes" id="UP000593842"/>
    </source>
</evidence>
<dbReference type="Proteomes" id="UP000593842">
    <property type="component" value="Chromosome"/>
</dbReference>
<name>A0A7I8DYC7_9FIRM</name>
<dbReference type="Pfam" id="PF17425">
    <property type="entry name" value="Arylsulfotran_N"/>
    <property type="match status" value="1"/>
</dbReference>
<feature type="domain" description="Arylsulfotransferase N-terminal" evidence="1">
    <location>
        <begin position="85"/>
        <end position="163"/>
    </location>
</feature>
<dbReference type="InterPro" id="IPR038477">
    <property type="entry name" value="ASST_N_sf"/>
</dbReference>
<organism evidence="2 3">
    <name type="scientific">Faecalibacillus intestinalis</name>
    <dbReference type="NCBI Taxonomy" id="1982626"/>
    <lineage>
        <taxon>Bacteria</taxon>
        <taxon>Bacillati</taxon>
        <taxon>Bacillota</taxon>
        <taxon>Erysipelotrichia</taxon>
        <taxon>Erysipelotrichales</taxon>
        <taxon>Coprobacillaceae</taxon>
        <taxon>Faecalibacillus</taxon>
    </lineage>
</organism>
<accession>A0A7I8DYC7</accession>